<reference evidence="1 2" key="1">
    <citation type="submission" date="2020-02" db="EMBL/GenBank/DDBJ databases">
        <title>Acidophilic actinobacteria isolated from forest soil.</title>
        <authorList>
            <person name="Golinska P."/>
        </authorList>
    </citation>
    <scope>NUCLEOTIDE SEQUENCE [LARGE SCALE GENOMIC DNA]</scope>
    <source>
        <strain evidence="1 2">NL8</strain>
    </source>
</reference>
<dbReference type="InterPro" id="IPR035383">
    <property type="entry name" value="MauJ"/>
</dbReference>
<sequence>MTTAMNIPALIAAGDSLLESDGLNIDLHGANGAGRLTAAVLPNADGRLARIELTVLADGFADAEQMALDHMSMVLSRIAFQADVAVEVGAIVVVEKASQIVHAAATVVGAIQPAPMNAVEGWSTEELGPFLAAYREGLNNPNAPLYQALSFYKILEGAPAFHTRRVRAASRAGKPPPIDPFDAAIPADASLLSEDVWNRDAFAPYFGLSFTDVEAKVRTTIRNGAAHLKPGMENLRIADMTDDVRACRAIVPVLRYVARQIIEGELALANAAAGAPIPSPPN</sequence>
<evidence type="ECO:0000313" key="1">
    <source>
        <dbReference type="EMBL" id="MBS2550190.1"/>
    </source>
</evidence>
<dbReference type="EMBL" id="JAAFYZ010000094">
    <property type="protein sequence ID" value="MBS2550190.1"/>
    <property type="molecule type" value="Genomic_DNA"/>
</dbReference>
<evidence type="ECO:0000313" key="2">
    <source>
        <dbReference type="Proteomes" id="UP000730482"/>
    </source>
</evidence>
<dbReference type="RefSeq" id="WP_194926743.1">
    <property type="nucleotide sequence ID" value="NZ_JAAFYZ010000094.1"/>
</dbReference>
<gene>
    <name evidence="1" type="ORF">KGQ19_25305</name>
</gene>
<organism evidence="1 2">
    <name type="scientific">Catenulispora pinistramenti</name>
    <dbReference type="NCBI Taxonomy" id="2705254"/>
    <lineage>
        <taxon>Bacteria</taxon>
        <taxon>Bacillati</taxon>
        <taxon>Actinomycetota</taxon>
        <taxon>Actinomycetes</taxon>
        <taxon>Catenulisporales</taxon>
        <taxon>Catenulisporaceae</taxon>
        <taxon>Catenulispora</taxon>
    </lineage>
</organism>
<protein>
    <recommendedName>
        <fullName evidence="3">ApeA N-terminal domain-containing protein</fullName>
    </recommendedName>
</protein>
<keyword evidence="2" id="KW-1185">Reference proteome</keyword>
<dbReference type="Pfam" id="PF17419">
    <property type="entry name" value="MauJ"/>
    <property type="match status" value="1"/>
</dbReference>
<name>A0ABS5KVV1_9ACTN</name>
<comment type="caution">
    <text evidence="1">The sequence shown here is derived from an EMBL/GenBank/DDBJ whole genome shotgun (WGS) entry which is preliminary data.</text>
</comment>
<proteinExistence type="predicted"/>
<accession>A0ABS5KVV1</accession>
<dbReference type="Proteomes" id="UP000730482">
    <property type="component" value="Unassembled WGS sequence"/>
</dbReference>
<evidence type="ECO:0008006" key="3">
    <source>
        <dbReference type="Google" id="ProtNLM"/>
    </source>
</evidence>